<keyword evidence="9" id="KW-1185">Reference proteome</keyword>
<protein>
    <recommendedName>
        <fullName evidence="5">DNA polymerase</fullName>
        <ecNumber evidence="5">2.7.7.7</ecNumber>
    </recommendedName>
</protein>
<feature type="domain" description="DNA polymerase beta palm" evidence="7">
    <location>
        <begin position="3"/>
        <end position="43"/>
    </location>
</feature>
<feature type="domain" description="DNA polymerase beta thumb" evidence="6">
    <location>
        <begin position="50"/>
        <end position="121"/>
    </location>
</feature>
<dbReference type="PRINTS" id="PR00869">
    <property type="entry name" value="DNAPOLX"/>
</dbReference>
<keyword evidence="5" id="KW-0234">DNA repair</keyword>
<comment type="function">
    <text evidence="5">DNA polymerase that functions in several pathways of DNA repair. Involved in base excision repair (BER) responsible for repair of lesions that give rise to abasic (AP) sites in DNA. Also contributes to DNA double-strand break repair by non-homologous end joining and homologous recombination. Has both template-dependent and template-independent (terminal transferase) DNA polymerase activities. Has also a 5'-deoxyribose-5-phosphate lyase (dRP lyase) activity.</text>
</comment>
<evidence type="ECO:0000313" key="8">
    <source>
        <dbReference type="EMBL" id="CAH1258127.1"/>
    </source>
</evidence>
<dbReference type="GO" id="GO:0005634">
    <property type="term" value="C:nucleus"/>
    <property type="evidence" value="ECO:0007669"/>
    <property type="project" value="UniProtKB-SubCell"/>
</dbReference>
<dbReference type="FunFam" id="3.30.210.10:FF:000001">
    <property type="entry name" value="DNA polymerase lambda"/>
    <property type="match status" value="1"/>
</dbReference>
<keyword evidence="5" id="KW-0539">Nucleus</keyword>
<reference evidence="8" key="1">
    <citation type="submission" date="2022-01" db="EMBL/GenBank/DDBJ databases">
        <authorList>
            <person name="Braso-Vives M."/>
        </authorList>
    </citation>
    <scope>NUCLEOTIDE SEQUENCE</scope>
</reference>
<gene>
    <name evidence="8" type="primary">POLB</name>
    <name evidence="8" type="ORF">BLAG_LOCUS15809</name>
</gene>
<dbReference type="InterPro" id="IPR022312">
    <property type="entry name" value="DNA_pol_X"/>
</dbReference>
<dbReference type="EMBL" id="OV696688">
    <property type="protein sequence ID" value="CAH1258127.1"/>
    <property type="molecule type" value="Genomic_DNA"/>
</dbReference>
<dbReference type="AlphaFoldDB" id="A0A8J9ZQ99"/>
<keyword evidence="2 5" id="KW-0808">Transferase</keyword>
<dbReference type="Gene3D" id="3.30.210.10">
    <property type="entry name" value="DNA polymerase, thumb domain"/>
    <property type="match status" value="1"/>
</dbReference>
<dbReference type="PANTHER" id="PTHR11276">
    <property type="entry name" value="DNA POLYMERASE TYPE-X FAMILY MEMBER"/>
    <property type="match status" value="1"/>
</dbReference>
<comment type="subcellular location">
    <subcellularLocation>
        <location evidence="5">Nucleus</location>
    </subcellularLocation>
</comment>
<dbReference type="GO" id="GO:0006303">
    <property type="term" value="P:double-strand break repair via nonhomologous end joining"/>
    <property type="evidence" value="ECO:0007669"/>
    <property type="project" value="TreeGrafter"/>
</dbReference>
<name>A0A8J9ZQ99_BRALA</name>
<dbReference type="Gene3D" id="3.30.460.10">
    <property type="entry name" value="Beta Polymerase, domain 2"/>
    <property type="match status" value="1"/>
</dbReference>
<evidence type="ECO:0000256" key="4">
    <source>
        <dbReference type="ARBA" id="ARBA00022705"/>
    </source>
</evidence>
<dbReference type="InterPro" id="IPR037160">
    <property type="entry name" value="DNA_Pol_thumb_sf"/>
</dbReference>
<keyword evidence="4" id="KW-0235">DNA replication</keyword>
<dbReference type="GO" id="GO:0003677">
    <property type="term" value="F:DNA binding"/>
    <property type="evidence" value="ECO:0007669"/>
    <property type="project" value="UniProtKB-UniRule"/>
</dbReference>
<evidence type="ECO:0000259" key="7">
    <source>
        <dbReference type="Pfam" id="PF14792"/>
    </source>
</evidence>
<dbReference type="InterPro" id="IPR028207">
    <property type="entry name" value="DNA_pol_B_palm_palm"/>
</dbReference>
<dbReference type="OrthoDB" id="191315at2759"/>
<sequence length="122" mass="13906">MVGFLTDDLVTQEDNGEQKKYLGVCRLPGEGRKHRRLDIIVIPYSEFACALMYFTGSAHFNRSMRALAIKKGMSLSEHSLNTGVIRKGKEKIFGGTPLPCHTEEDVFKHLGLDYRPPHERDW</sequence>
<dbReference type="EC" id="2.7.7.7" evidence="5"/>
<dbReference type="GO" id="GO:0046872">
    <property type="term" value="F:metal ion binding"/>
    <property type="evidence" value="ECO:0007669"/>
    <property type="project" value="UniProtKB-UniRule"/>
</dbReference>
<evidence type="ECO:0000313" key="9">
    <source>
        <dbReference type="Proteomes" id="UP000838412"/>
    </source>
</evidence>
<keyword evidence="5" id="KW-0227">DNA damage</keyword>
<keyword evidence="5" id="KW-0239">DNA-directed DNA polymerase</keyword>
<dbReference type="Pfam" id="PF14792">
    <property type="entry name" value="DNA_pol_B_palm"/>
    <property type="match status" value="1"/>
</dbReference>
<dbReference type="InterPro" id="IPR029398">
    <property type="entry name" value="PolB_thumb"/>
</dbReference>
<comment type="catalytic activity">
    <reaction evidence="5">
        <text>DNA(n) + a 2'-deoxyribonucleoside 5'-triphosphate = DNA(n+1) + diphosphate</text>
        <dbReference type="Rhea" id="RHEA:22508"/>
        <dbReference type="Rhea" id="RHEA-COMP:17339"/>
        <dbReference type="Rhea" id="RHEA-COMP:17340"/>
        <dbReference type="ChEBI" id="CHEBI:33019"/>
        <dbReference type="ChEBI" id="CHEBI:61560"/>
        <dbReference type="ChEBI" id="CHEBI:173112"/>
        <dbReference type="EC" id="2.7.7.7"/>
    </reaction>
</comment>
<organism evidence="8 9">
    <name type="scientific">Branchiostoma lanceolatum</name>
    <name type="common">Common lancelet</name>
    <name type="synonym">Amphioxus lanceolatum</name>
    <dbReference type="NCBI Taxonomy" id="7740"/>
    <lineage>
        <taxon>Eukaryota</taxon>
        <taxon>Metazoa</taxon>
        <taxon>Chordata</taxon>
        <taxon>Cephalochordata</taxon>
        <taxon>Leptocardii</taxon>
        <taxon>Amphioxiformes</taxon>
        <taxon>Branchiostomatidae</taxon>
        <taxon>Branchiostoma</taxon>
    </lineage>
</organism>
<dbReference type="InterPro" id="IPR002008">
    <property type="entry name" value="DNA_pol_X_beta-like"/>
</dbReference>
<accession>A0A8J9ZQ99</accession>
<evidence type="ECO:0000259" key="6">
    <source>
        <dbReference type="Pfam" id="PF14791"/>
    </source>
</evidence>
<evidence type="ECO:0000256" key="2">
    <source>
        <dbReference type="ARBA" id="ARBA00022679"/>
    </source>
</evidence>
<dbReference type="Pfam" id="PF14791">
    <property type="entry name" value="DNA_pol_B_thumb"/>
    <property type="match status" value="1"/>
</dbReference>
<comment type="similarity">
    <text evidence="5">Belongs to the DNA polymerase type-X family.</text>
</comment>
<keyword evidence="1" id="KW-0237">DNA synthesis</keyword>
<proteinExistence type="inferred from homology"/>
<evidence type="ECO:0000256" key="5">
    <source>
        <dbReference type="RuleBase" id="RU366014"/>
    </source>
</evidence>
<evidence type="ECO:0000256" key="3">
    <source>
        <dbReference type="ARBA" id="ARBA00022695"/>
    </source>
</evidence>
<dbReference type="PANTHER" id="PTHR11276:SF28">
    <property type="entry name" value="DNA POLYMERASE LAMBDA"/>
    <property type="match status" value="1"/>
</dbReference>
<keyword evidence="3 5" id="KW-0548">Nucleotidyltransferase</keyword>
<dbReference type="Proteomes" id="UP000838412">
    <property type="component" value="Chromosome 3"/>
</dbReference>
<evidence type="ECO:0000256" key="1">
    <source>
        <dbReference type="ARBA" id="ARBA00022634"/>
    </source>
</evidence>
<dbReference type="GO" id="GO:0003887">
    <property type="term" value="F:DNA-directed DNA polymerase activity"/>
    <property type="evidence" value="ECO:0007669"/>
    <property type="project" value="UniProtKB-UniRule"/>
</dbReference>
<dbReference type="PRINTS" id="PR00870">
    <property type="entry name" value="DNAPOLXBETA"/>
</dbReference>
<dbReference type="SUPFAM" id="SSF81301">
    <property type="entry name" value="Nucleotidyltransferase"/>
    <property type="match status" value="1"/>
</dbReference>
<dbReference type="InterPro" id="IPR043519">
    <property type="entry name" value="NT_sf"/>
</dbReference>